<accession>A0ACB9HV42</accession>
<evidence type="ECO:0000313" key="1">
    <source>
        <dbReference type="EMBL" id="KAI3799341.1"/>
    </source>
</evidence>
<gene>
    <name evidence="1" type="ORF">L1987_34634</name>
</gene>
<protein>
    <submittedName>
        <fullName evidence="1">Uncharacterized protein</fullName>
    </submittedName>
</protein>
<reference evidence="1 2" key="2">
    <citation type="journal article" date="2022" name="Mol. Ecol. Resour.">
        <title>The genomes of chicory, endive, great burdock and yacon provide insights into Asteraceae paleo-polyploidization history and plant inulin production.</title>
        <authorList>
            <person name="Fan W."/>
            <person name="Wang S."/>
            <person name="Wang H."/>
            <person name="Wang A."/>
            <person name="Jiang F."/>
            <person name="Liu H."/>
            <person name="Zhao H."/>
            <person name="Xu D."/>
            <person name="Zhang Y."/>
        </authorList>
    </citation>
    <scope>NUCLEOTIDE SEQUENCE [LARGE SCALE GENOMIC DNA]</scope>
    <source>
        <strain evidence="2">cv. Yunnan</strain>
        <tissue evidence="1">Leaves</tissue>
    </source>
</reference>
<evidence type="ECO:0000313" key="2">
    <source>
        <dbReference type="Proteomes" id="UP001056120"/>
    </source>
</evidence>
<dbReference type="EMBL" id="CM042028">
    <property type="protein sequence ID" value="KAI3799341.1"/>
    <property type="molecule type" value="Genomic_DNA"/>
</dbReference>
<organism evidence="1 2">
    <name type="scientific">Smallanthus sonchifolius</name>
    <dbReference type="NCBI Taxonomy" id="185202"/>
    <lineage>
        <taxon>Eukaryota</taxon>
        <taxon>Viridiplantae</taxon>
        <taxon>Streptophyta</taxon>
        <taxon>Embryophyta</taxon>
        <taxon>Tracheophyta</taxon>
        <taxon>Spermatophyta</taxon>
        <taxon>Magnoliopsida</taxon>
        <taxon>eudicotyledons</taxon>
        <taxon>Gunneridae</taxon>
        <taxon>Pentapetalae</taxon>
        <taxon>asterids</taxon>
        <taxon>campanulids</taxon>
        <taxon>Asterales</taxon>
        <taxon>Asteraceae</taxon>
        <taxon>Asteroideae</taxon>
        <taxon>Heliantheae alliance</taxon>
        <taxon>Millerieae</taxon>
        <taxon>Smallanthus</taxon>
    </lineage>
</organism>
<keyword evidence="2" id="KW-1185">Reference proteome</keyword>
<sequence>MKNPSFAVLLLTAVICIVLPHFLGGLAVATRTKDGLEQWGNFTEVGPLDDSLKQRNSTWLKKADLLFVDTPVGTGFSFVEDKELLVKTDEEAARDLTTLLIKVFNKNRTLQKSPLYIVSQSYGGKHAVTVGLSVVRAIKARKLKLKLGGIALGNGWISPIDFVAIWAPLLKDLSRIDNSGLKKSERWAKQSDLVFKSLSGDFMNPVINEVDELLNAGVHVTVYSGQTDLICATKGTEAWVKKLKWKGLKTFLDIDRTPMYCEDDKETKAFTKSYKNFHFYWILKAGHFVPTDQPCVALDMVGNITRSPAR</sequence>
<reference evidence="2" key="1">
    <citation type="journal article" date="2022" name="Mol. Ecol. Resour.">
        <title>The genomes of chicory, endive, great burdock and yacon provide insights into Asteraceae palaeo-polyploidization history and plant inulin production.</title>
        <authorList>
            <person name="Fan W."/>
            <person name="Wang S."/>
            <person name="Wang H."/>
            <person name="Wang A."/>
            <person name="Jiang F."/>
            <person name="Liu H."/>
            <person name="Zhao H."/>
            <person name="Xu D."/>
            <person name="Zhang Y."/>
        </authorList>
    </citation>
    <scope>NUCLEOTIDE SEQUENCE [LARGE SCALE GENOMIC DNA]</scope>
    <source>
        <strain evidence="2">cv. Yunnan</strain>
    </source>
</reference>
<name>A0ACB9HV42_9ASTR</name>
<comment type="caution">
    <text evidence="1">The sequence shown here is derived from an EMBL/GenBank/DDBJ whole genome shotgun (WGS) entry which is preliminary data.</text>
</comment>
<proteinExistence type="predicted"/>
<dbReference type="Proteomes" id="UP001056120">
    <property type="component" value="Linkage Group LG11"/>
</dbReference>